<dbReference type="PANTHER" id="PTHR33170">
    <property type="entry name" value="DUF4283 DOMAIN-CONTAINING PROTEIN-RELATED"/>
    <property type="match status" value="1"/>
</dbReference>
<accession>A0A0Q3HEN2</accession>
<dbReference type="Proteomes" id="UP000008810">
    <property type="component" value="Chromosome 1"/>
</dbReference>
<feature type="region of interest" description="Disordered" evidence="1">
    <location>
        <begin position="1"/>
        <end position="31"/>
    </location>
</feature>
<gene>
    <name evidence="2" type="ORF">BRADI_1g57990v3</name>
</gene>
<proteinExistence type="predicted"/>
<dbReference type="PANTHER" id="PTHR33170:SF34">
    <property type="entry name" value="OS05G0102200 PROTEIN"/>
    <property type="match status" value="1"/>
</dbReference>
<evidence type="ECO:0000256" key="1">
    <source>
        <dbReference type="SAM" id="MobiDB-lite"/>
    </source>
</evidence>
<dbReference type="ExpressionAtlas" id="A0A0Q3HEN2">
    <property type="expression patterns" value="baseline"/>
</dbReference>
<protein>
    <submittedName>
        <fullName evidence="2 3">Uncharacterized protein</fullName>
    </submittedName>
</protein>
<name>A0A0Q3HEN2_BRADI</name>
<reference evidence="2" key="2">
    <citation type="submission" date="2017-06" db="EMBL/GenBank/DDBJ databases">
        <title>WGS assembly of Brachypodium distachyon.</title>
        <authorList>
            <consortium name="The International Brachypodium Initiative"/>
            <person name="Lucas S."/>
            <person name="Harmon-Smith M."/>
            <person name="Lail K."/>
            <person name="Tice H."/>
            <person name="Grimwood J."/>
            <person name="Bruce D."/>
            <person name="Barry K."/>
            <person name="Shu S."/>
            <person name="Lindquist E."/>
            <person name="Wang M."/>
            <person name="Pitluck S."/>
            <person name="Vogel J.P."/>
            <person name="Garvin D.F."/>
            <person name="Mockler T.C."/>
            <person name="Schmutz J."/>
            <person name="Rokhsar D."/>
            <person name="Bevan M.W."/>
        </authorList>
    </citation>
    <scope>NUCLEOTIDE SEQUENCE</scope>
    <source>
        <strain evidence="2">Bd21</strain>
    </source>
</reference>
<reference evidence="2 3" key="1">
    <citation type="journal article" date="2010" name="Nature">
        <title>Genome sequencing and analysis of the model grass Brachypodium distachyon.</title>
        <authorList>
            <consortium name="International Brachypodium Initiative"/>
        </authorList>
    </citation>
    <scope>NUCLEOTIDE SEQUENCE [LARGE SCALE GENOMIC DNA]</scope>
    <source>
        <strain evidence="2 3">Bd21</strain>
    </source>
</reference>
<feature type="compositionally biased region" description="Basic residues" evidence="1">
    <location>
        <begin position="1"/>
        <end position="18"/>
    </location>
</feature>
<dbReference type="EMBL" id="CM000880">
    <property type="protein sequence ID" value="KQK20989.1"/>
    <property type="molecule type" value="Genomic_DNA"/>
</dbReference>
<dbReference type="EnsemblPlants" id="KQK20989">
    <property type="protein sequence ID" value="KQK20989"/>
    <property type="gene ID" value="BRADI_1g57990v3"/>
</dbReference>
<sequence>MATRSCRRRPAARLRSRASVRETSRRLGSPGSRRAAATLHFRRFCVVGSLLGVVKEIDMVAFRNMDVIRVRVGVMDYMKIPSMALLAVDPFVYKIRFVVEQILEIGCPMVGGVLVPRAPDESGSNRRITEMNRDPKRPRSVEVVGHVGTSSGGSDMVMSSQPEGKGDVGNRKLLPLETNLLFKLTMLDLLLMLR</sequence>
<dbReference type="InParanoid" id="A0A0Q3HEN2"/>
<keyword evidence="4" id="KW-1185">Reference proteome</keyword>
<feature type="region of interest" description="Disordered" evidence="1">
    <location>
        <begin position="149"/>
        <end position="169"/>
    </location>
</feature>
<dbReference type="Gramene" id="KQK20989">
    <property type="protein sequence ID" value="KQK20989"/>
    <property type="gene ID" value="BRADI_1g57990v3"/>
</dbReference>
<evidence type="ECO:0000313" key="4">
    <source>
        <dbReference type="Proteomes" id="UP000008810"/>
    </source>
</evidence>
<evidence type="ECO:0000313" key="2">
    <source>
        <dbReference type="EMBL" id="KQK20989.1"/>
    </source>
</evidence>
<dbReference type="AlphaFoldDB" id="A0A0Q3HEN2"/>
<organism evidence="2">
    <name type="scientific">Brachypodium distachyon</name>
    <name type="common">Purple false brome</name>
    <name type="synonym">Trachynia distachya</name>
    <dbReference type="NCBI Taxonomy" id="15368"/>
    <lineage>
        <taxon>Eukaryota</taxon>
        <taxon>Viridiplantae</taxon>
        <taxon>Streptophyta</taxon>
        <taxon>Embryophyta</taxon>
        <taxon>Tracheophyta</taxon>
        <taxon>Spermatophyta</taxon>
        <taxon>Magnoliopsida</taxon>
        <taxon>Liliopsida</taxon>
        <taxon>Poales</taxon>
        <taxon>Poaceae</taxon>
        <taxon>BOP clade</taxon>
        <taxon>Pooideae</taxon>
        <taxon>Stipodae</taxon>
        <taxon>Brachypodieae</taxon>
        <taxon>Brachypodium</taxon>
    </lineage>
</organism>
<reference evidence="3" key="3">
    <citation type="submission" date="2018-08" db="UniProtKB">
        <authorList>
            <consortium name="EnsemblPlants"/>
        </authorList>
    </citation>
    <scope>IDENTIFICATION</scope>
    <source>
        <strain evidence="3">cv. Bd21</strain>
    </source>
</reference>
<evidence type="ECO:0000313" key="3">
    <source>
        <dbReference type="EnsemblPlants" id="KQK20989"/>
    </source>
</evidence>
<dbReference type="OrthoDB" id="671874at2759"/>